<dbReference type="EMBL" id="GBXM01045757">
    <property type="protein sequence ID" value="JAH62820.1"/>
    <property type="molecule type" value="Transcribed_RNA"/>
</dbReference>
<proteinExistence type="predicted"/>
<reference evidence="1" key="2">
    <citation type="journal article" date="2015" name="Fish Shellfish Immunol.">
        <title>Early steps in the European eel (Anguilla anguilla)-Vibrio vulnificus interaction in the gills: Role of the RtxA13 toxin.</title>
        <authorList>
            <person name="Callol A."/>
            <person name="Pajuelo D."/>
            <person name="Ebbesson L."/>
            <person name="Teles M."/>
            <person name="MacKenzie S."/>
            <person name="Amaro C."/>
        </authorList>
    </citation>
    <scope>NUCLEOTIDE SEQUENCE</scope>
</reference>
<accession>A0A0E9UC99</accession>
<protein>
    <submittedName>
        <fullName evidence="1">Uncharacterized protein</fullName>
    </submittedName>
</protein>
<evidence type="ECO:0000313" key="1">
    <source>
        <dbReference type="EMBL" id="JAH62820.1"/>
    </source>
</evidence>
<sequence length="11" mass="1288">MVTYEDCITLT</sequence>
<organism evidence="1">
    <name type="scientific">Anguilla anguilla</name>
    <name type="common">European freshwater eel</name>
    <name type="synonym">Muraena anguilla</name>
    <dbReference type="NCBI Taxonomy" id="7936"/>
    <lineage>
        <taxon>Eukaryota</taxon>
        <taxon>Metazoa</taxon>
        <taxon>Chordata</taxon>
        <taxon>Craniata</taxon>
        <taxon>Vertebrata</taxon>
        <taxon>Euteleostomi</taxon>
        <taxon>Actinopterygii</taxon>
        <taxon>Neopterygii</taxon>
        <taxon>Teleostei</taxon>
        <taxon>Anguilliformes</taxon>
        <taxon>Anguillidae</taxon>
        <taxon>Anguilla</taxon>
    </lineage>
</organism>
<name>A0A0E9UC99_ANGAN</name>
<reference evidence="1" key="1">
    <citation type="submission" date="2014-11" db="EMBL/GenBank/DDBJ databases">
        <authorList>
            <person name="Amaro Gonzalez C."/>
        </authorList>
    </citation>
    <scope>NUCLEOTIDE SEQUENCE</scope>
</reference>